<keyword evidence="4" id="KW-1185">Reference proteome</keyword>
<dbReference type="Proteomes" id="UP001166286">
    <property type="component" value="Unassembled WGS sequence"/>
</dbReference>
<gene>
    <name evidence="3" type="ORF">JMJ35_000705</name>
</gene>
<evidence type="ECO:0000313" key="3">
    <source>
        <dbReference type="EMBL" id="KAK0517550.1"/>
    </source>
</evidence>
<proteinExistence type="predicted"/>
<dbReference type="EMBL" id="JAFEKC020000001">
    <property type="protein sequence ID" value="KAK0517550.1"/>
    <property type="molecule type" value="Genomic_DNA"/>
</dbReference>
<protein>
    <recommendedName>
        <fullName evidence="2">C2H2-type domain-containing protein</fullName>
    </recommendedName>
</protein>
<dbReference type="InterPro" id="IPR013087">
    <property type="entry name" value="Znf_C2H2_type"/>
</dbReference>
<feature type="region of interest" description="Disordered" evidence="1">
    <location>
        <begin position="893"/>
        <end position="913"/>
    </location>
</feature>
<accession>A0AA39RB86</accession>
<evidence type="ECO:0000259" key="2">
    <source>
        <dbReference type="PROSITE" id="PS00028"/>
    </source>
</evidence>
<evidence type="ECO:0000256" key="1">
    <source>
        <dbReference type="SAM" id="MobiDB-lite"/>
    </source>
</evidence>
<evidence type="ECO:0000313" key="4">
    <source>
        <dbReference type="Proteomes" id="UP001166286"/>
    </source>
</evidence>
<dbReference type="PROSITE" id="PS00028">
    <property type="entry name" value="ZINC_FINGER_C2H2_1"/>
    <property type="match status" value="1"/>
</dbReference>
<organism evidence="3 4">
    <name type="scientific">Cladonia borealis</name>
    <dbReference type="NCBI Taxonomy" id="184061"/>
    <lineage>
        <taxon>Eukaryota</taxon>
        <taxon>Fungi</taxon>
        <taxon>Dikarya</taxon>
        <taxon>Ascomycota</taxon>
        <taxon>Pezizomycotina</taxon>
        <taxon>Lecanoromycetes</taxon>
        <taxon>OSLEUM clade</taxon>
        <taxon>Lecanoromycetidae</taxon>
        <taxon>Lecanorales</taxon>
        <taxon>Lecanorineae</taxon>
        <taxon>Cladoniaceae</taxon>
        <taxon>Cladonia</taxon>
    </lineage>
</organism>
<comment type="caution">
    <text evidence="3">The sequence shown here is derived from an EMBL/GenBank/DDBJ whole genome shotgun (WGS) entry which is preliminary data.</text>
</comment>
<dbReference type="AlphaFoldDB" id="A0AA39RB86"/>
<dbReference type="Gene3D" id="3.30.160.60">
    <property type="entry name" value="Classic Zinc Finger"/>
    <property type="match status" value="1"/>
</dbReference>
<sequence>MCGTNDQISVRGVPCALGRYFHQHSGESALRVLTPYACEAGFLDWVKGPRQKSPDLEVEELIMCPMLWCRKSFQSISATVEHVKTCPRLRDGWYWCPFCRHPEKFLECDKSCEVNQQPMIRRKSSKLCRAASFFSRFGRRKPAREDFKDQASSEIARPMWRGFEAKARDAWLDDQLLALDLAGIHEMCDPSAYGFPGFQGASFASTSGDGTNAMHELCDLSMAEPSIELPGSRMTFASPPKFDRGSVLAASESHRSFQLPDPDSNLTTASKPLARATFPVGVNQSGTEDNATSFQWIGSPVSNPVSPVSPTENLTARWRLSNPPDPLLIPKHLQLRTDNEPLIALTASSIVTSSSNIRSSHAFSLSSAEQRSSDLMNTNENIFNDDQSHASCVGLGNCHSGSTRTQVEELRDLVKVVNNEWMQRLMLDPDLHRRCAGFSPRELFAEGLKSLEQCLCDNVPRDFVKVFALMHVAFAAAYIMHRDDGSYCWSTFFQDALNWKLSLSGQDDQAAFLGVMDLWWWQPELSFETPLITNVGPALDYIENQQDLADGSTMRFMDILRNGKIIRNCVEFLNGYKEVAIIERNSQFLPGAMVSNAQNRAPIVEHMIETITQPLQQHRNIEHMIVTITQPLRKHRGIEAFRDQVIDIENQLRNGLLQNPRDVEVSLLLSGKRISKSLLIYENYCDVVAALCDKAMKPSNPSWNEKTSWFCDDTWHDWRKQSYVDELREVLEVSLELDGSQGISSSTNHWPNASVLAVIRPNATAPVSPASPTSSTNFTMTNSSPTSLTSWTLTSASEDDTVGGLLGSPTNTPISPLSPSLPIPDSETTHCSSCGATFTGTPQHRRSNLKRHMRTSRRHSAQAALKCPESGCKSTLMRTDNLAKHLETQHGVSRLLDRQDPEKRSRRVGIFFR</sequence>
<name>A0AA39RB86_9LECA</name>
<reference evidence="3" key="1">
    <citation type="submission" date="2023-03" db="EMBL/GenBank/DDBJ databases">
        <title>Complete genome of Cladonia borealis.</title>
        <authorList>
            <person name="Park H."/>
        </authorList>
    </citation>
    <scope>NUCLEOTIDE SEQUENCE</scope>
    <source>
        <strain evidence="3">ANT050790</strain>
    </source>
</reference>
<feature type="domain" description="C2H2-type" evidence="2">
    <location>
        <begin position="867"/>
        <end position="890"/>
    </location>
</feature>